<dbReference type="Proteomes" id="UP000092177">
    <property type="component" value="Chromosome 5"/>
</dbReference>
<keyword evidence="3" id="KW-1185">Reference proteome</keyword>
<comment type="caution">
    <text evidence="2">The sequence shown here is derived from an EMBL/GenBank/DDBJ whole genome shotgun (WGS) entry which is preliminary data.</text>
</comment>
<dbReference type="GeneID" id="28866629"/>
<dbReference type="KEGG" id="chig:CH63R_07547"/>
<sequence>MVGDRNAPRRGREKTTTSRISNVEIDGSSIALPVVGCGQSIVLPLVYLLRWKKASERLEDLHVIKHERSHTAIPVLRCNAKPHTAPAYGSPWQEYLKSVLFLSAMSAKGVWALDLLVVDLGTLRGALLGGEVHLVGGGPALPHVASNEQEAYEEEEGVEEDIGTGVGRESPLQ</sequence>
<dbReference type="EMBL" id="LTAN01000005">
    <property type="protein sequence ID" value="OBR08782.1"/>
    <property type="molecule type" value="Genomic_DNA"/>
</dbReference>
<reference evidence="3" key="1">
    <citation type="journal article" date="2017" name="BMC Genomics">
        <title>Gapless genome assembly of Colletotrichum higginsianum reveals chromosome structure and association of transposable elements with secondary metabolite gene clusters.</title>
        <authorList>
            <person name="Dallery J.-F."/>
            <person name="Lapalu N."/>
            <person name="Zampounis A."/>
            <person name="Pigne S."/>
            <person name="Luyten I."/>
            <person name="Amselem J."/>
            <person name="Wittenberg A.H.J."/>
            <person name="Zhou S."/>
            <person name="de Queiroz M.V."/>
            <person name="Robin G.P."/>
            <person name="Auger A."/>
            <person name="Hainaut M."/>
            <person name="Henrissat B."/>
            <person name="Kim K.-T."/>
            <person name="Lee Y.-H."/>
            <person name="Lespinet O."/>
            <person name="Schwartz D.C."/>
            <person name="Thon M.R."/>
            <person name="O'Connell R.J."/>
        </authorList>
    </citation>
    <scope>NUCLEOTIDE SEQUENCE [LARGE SCALE GENOMIC DNA]</scope>
    <source>
        <strain evidence="3">IMI 349063</strain>
    </source>
</reference>
<dbReference type="VEuPathDB" id="FungiDB:CH63R_07547"/>
<protein>
    <submittedName>
        <fullName evidence="2">Uncharacterized protein</fullName>
    </submittedName>
</protein>
<gene>
    <name evidence="2" type="ORF">CH63R_07547</name>
</gene>
<feature type="compositionally biased region" description="Acidic residues" evidence="1">
    <location>
        <begin position="150"/>
        <end position="162"/>
    </location>
</feature>
<accession>A0A1B7Y9Q2</accession>
<feature type="region of interest" description="Disordered" evidence="1">
    <location>
        <begin position="146"/>
        <end position="173"/>
    </location>
</feature>
<dbReference type="AlphaFoldDB" id="A0A1B7Y9Q2"/>
<evidence type="ECO:0000313" key="2">
    <source>
        <dbReference type="EMBL" id="OBR08782.1"/>
    </source>
</evidence>
<dbReference type="RefSeq" id="XP_018157300.1">
    <property type="nucleotide sequence ID" value="XM_018302522.1"/>
</dbReference>
<name>A0A1B7Y9Q2_COLHI</name>
<proteinExistence type="predicted"/>
<organism evidence="2 3">
    <name type="scientific">Colletotrichum higginsianum (strain IMI 349063)</name>
    <name type="common">Crucifer anthracnose fungus</name>
    <dbReference type="NCBI Taxonomy" id="759273"/>
    <lineage>
        <taxon>Eukaryota</taxon>
        <taxon>Fungi</taxon>
        <taxon>Dikarya</taxon>
        <taxon>Ascomycota</taxon>
        <taxon>Pezizomycotina</taxon>
        <taxon>Sordariomycetes</taxon>
        <taxon>Hypocreomycetidae</taxon>
        <taxon>Glomerellales</taxon>
        <taxon>Glomerellaceae</taxon>
        <taxon>Colletotrichum</taxon>
        <taxon>Colletotrichum destructivum species complex</taxon>
    </lineage>
</organism>
<evidence type="ECO:0000256" key="1">
    <source>
        <dbReference type="SAM" id="MobiDB-lite"/>
    </source>
</evidence>
<evidence type="ECO:0000313" key="3">
    <source>
        <dbReference type="Proteomes" id="UP000092177"/>
    </source>
</evidence>